<dbReference type="OMA" id="KTITEVW"/>
<dbReference type="OrthoDB" id="406634at2759"/>
<evidence type="ECO:0000256" key="8">
    <source>
        <dbReference type="ARBA" id="ARBA00023004"/>
    </source>
</evidence>
<feature type="domain" description="Gamma-butyrobetaine hydroxylase-like N-terminal" evidence="10">
    <location>
        <begin position="53"/>
        <end position="106"/>
    </location>
</feature>
<feature type="domain" description="TauD/TfdA-like" evidence="9">
    <location>
        <begin position="156"/>
        <end position="390"/>
    </location>
</feature>
<proteinExistence type="inferred from homology"/>
<keyword evidence="8" id="KW-0408">Iron</keyword>
<evidence type="ECO:0000256" key="3">
    <source>
        <dbReference type="ARBA" id="ARBA00008654"/>
    </source>
</evidence>
<dbReference type="GO" id="GO:0045329">
    <property type="term" value="P:carnitine biosynthetic process"/>
    <property type="evidence" value="ECO:0007669"/>
    <property type="project" value="UniProtKB-UniPathway"/>
</dbReference>
<organism evidence="11">
    <name type="scientific">Amphimedon queenslandica</name>
    <name type="common">Sponge</name>
    <dbReference type="NCBI Taxonomy" id="400682"/>
    <lineage>
        <taxon>Eukaryota</taxon>
        <taxon>Metazoa</taxon>
        <taxon>Porifera</taxon>
        <taxon>Demospongiae</taxon>
        <taxon>Heteroscleromorpha</taxon>
        <taxon>Haplosclerida</taxon>
        <taxon>Niphatidae</taxon>
        <taxon>Amphimedon</taxon>
    </lineage>
</organism>
<dbReference type="PANTHER" id="PTHR10696:SF25">
    <property type="entry name" value="OXIDOREDUCTASE AIM17-RELATED"/>
    <property type="match status" value="1"/>
</dbReference>
<dbReference type="CDD" id="cd00250">
    <property type="entry name" value="CAS_like"/>
    <property type="match status" value="1"/>
</dbReference>
<name>A0A1X7V8D4_AMPQE</name>
<keyword evidence="7" id="KW-0560">Oxidoreductase</keyword>
<evidence type="ECO:0008006" key="13">
    <source>
        <dbReference type="Google" id="ProtNLM"/>
    </source>
</evidence>
<evidence type="ECO:0000259" key="10">
    <source>
        <dbReference type="Pfam" id="PF06155"/>
    </source>
</evidence>
<evidence type="ECO:0000256" key="7">
    <source>
        <dbReference type="ARBA" id="ARBA00023002"/>
    </source>
</evidence>
<dbReference type="eggNOG" id="KOG3888">
    <property type="taxonomic scope" value="Eukaryota"/>
</dbReference>
<sequence>MSSFLRAFVTNSHSFLRRTTGYTRTFSEAPAGLRVKLSADGKGLALFSGVTPEESHYHVKWLRHNCQCSQCLSSSGQKTVTADHLMRDDNIERVKLLGDKLLVEWTAHSGWFDVNWLISNHPSSNQIVARKEATPAHPTTKLPFMRYKEIMDPSNEGLYNWLYHLSAKGVCIITGVPADKEHTVKVAHRLGEMQSTVDGECFDVIAVPKEELTNIADSEVGLELHMDLQYYQSPPGLQILHCIRNDPCVEGGESTLLDGLEVVERLRETHPRQFEILSKVQVPFQKIRQKGDFPVKMEYRKPHIELDHNDQVIGINWSPAQQGTLSPHEDEIEEYYEAYTNLFKLFNDSPLIIEYRLNPGEVLSFNNRRFLHGRRPYASNGGQRHLAGFYINIDEFASKLAALSKTLGKSQPLKHVLNTSYYN</sequence>
<keyword evidence="6" id="KW-0223">Dioxygenase</keyword>
<evidence type="ECO:0000256" key="2">
    <source>
        <dbReference type="ARBA" id="ARBA00005022"/>
    </source>
</evidence>
<evidence type="ECO:0000256" key="4">
    <source>
        <dbReference type="ARBA" id="ARBA00022723"/>
    </source>
</evidence>
<dbReference type="GO" id="GO:0046872">
    <property type="term" value="F:metal ion binding"/>
    <property type="evidence" value="ECO:0007669"/>
    <property type="project" value="UniProtKB-KW"/>
</dbReference>
<dbReference type="UniPathway" id="UPA00118"/>
<dbReference type="EnsemblMetazoa" id="XM_011404598.2">
    <property type="protein sequence ID" value="XP_011402900.2"/>
    <property type="gene ID" value="LOC105312168"/>
</dbReference>
<dbReference type="FunCoup" id="A0A1X7V8D4">
    <property type="interactions" value="12"/>
</dbReference>
<dbReference type="Proteomes" id="UP000007879">
    <property type="component" value="Unassembled WGS sequence"/>
</dbReference>
<dbReference type="Gene3D" id="3.60.130.10">
    <property type="entry name" value="Clavaminate synthase-like"/>
    <property type="match status" value="1"/>
</dbReference>
<dbReference type="InterPro" id="IPR042098">
    <property type="entry name" value="TauD-like_sf"/>
</dbReference>
<comment type="pathway">
    <text evidence="2">Amine and polyamine biosynthesis; carnitine biosynthesis.</text>
</comment>
<dbReference type="InterPro" id="IPR050411">
    <property type="entry name" value="AlphaKG_dependent_hydroxylases"/>
</dbReference>
<comment type="cofactor">
    <cofactor evidence="1">
        <name>Fe(2+)</name>
        <dbReference type="ChEBI" id="CHEBI:29033"/>
    </cofactor>
</comment>
<dbReference type="InterPro" id="IPR003819">
    <property type="entry name" value="TauD/TfdA-like"/>
</dbReference>
<evidence type="ECO:0000313" key="12">
    <source>
        <dbReference type="Proteomes" id="UP000007879"/>
    </source>
</evidence>
<dbReference type="STRING" id="400682.A0A1X7V8D4"/>
<reference evidence="12" key="1">
    <citation type="journal article" date="2010" name="Nature">
        <title>The Amphimedon queenslandica genome and the evolution of animal complexity.</title>
        <authorList>
            <person name="Srivastava M."/>
            <person name="Simakov O."/>
            <person name="Chapman J."/>
            <person name="Fahey B."/>
            <person name="Gauthier M.E."/>
            <person name="Mitros T."/>
            <person name="Richards G.S."/>
            <person name="Conaco C."/>
            <person name="Dacre M."/>
            <person name="Hellsten U."/>
            <person name="Larroux C."/>
            <person name="Putnam N.H."/>
            <person name="Stanke M."/>
            <person name="Adamska M."/>
            <person name="Darling A."/>
            <person name="Degnan S.M."/>
            <person name="Oakley T.H."/>
            <person name="Plachetzki D.C."/>
            <person name="Zhai Y."/>
            <person name="Adamski M."/>
            <person name="Calcino A."/>
            <person name="Cummins S.F."/>
            <person name="Goodstein D.M."/>
            <person name="Harris C."/>
            <person name="Jackson D.J."/>
            <person name="Leys S.P."/>
            <person name="Shu S."/>
            <person name="Woodcroft B.J."/>
            <person name="Vervoort M."/>
            <person name="Kosik K.S."/>
            <person name="Manning G."/>
            <person name="Degnan B.M."/>
            <person name="Rokhsar D.S."/>
        </authorList>
    </citation>
    <scope>NUCLEOTIDE SEQUENCE [LARGE SCALE GENOMIC DNA]</scope>
</reference>
<accession>A0A1X7V8D4</accession>
<dbReference type="InParanoid" id="A0A1X7V8D4"/>
<dbReference type="PANTHER" id="PTHR10696">
    <property type="entry name" value="GAMMA-BUTYROBETAINE HYDROXYLASE-RELATED"/>
    <property type="match status" value="1"/>
</dbReference>
<dbReference type="Gene3D" id="3.30.2020.30">
    <property type="match status" value="1"/>
</dbReference>
<gene>
    <name evidence="11" type="primary">105312168</name>
</gene>
<keyword evidence="4" id="KW-0479">Metal-binding</keyword>
<dbReference type="Pfam" id="PF06155">
    <property type="entry name" value="GBBH-like_N"/>
    <property type="match status" value="1"/>
</dbReference>
<evidence type="ECO:0000313" key="11">
    <source>
        <dbReference type="EnsemblMetazoa" id="Aqu2.1.36266_001"/>
    </source>
</evidence>
<evidence type="ECO:0000256" key="5">
    <source>
        <dbReference type="ARBA" id="ARBA00022873"/>
    </source>
</evidence>
<dbReference type="SUPFAM" id="SSF51197">
    <property type="entry name" value="Clavaminate synthase-like"/>
    <property type="match status" value="1"/>
</dbReference>
<dbReference type="EnsemblMetazoa" id="Aqu2.1.36266_001">
    <property type="protein sequence ID" value="Aqu2.1.36266_001"/>
    <property type="gene ID" value="Aqu2.1.36266"/>
</dbReference>
<reference evidence="11" key="2">
    <citation type="submission" date="2017-05" db="UniProtKB">
        <authorList>
            <consortium name="EnsemblMetazoa"/>
        </authorList>
    </citation>
    <scope>IDENTIFICATION</scope>
</reference>
<keyword evidence="5" id="KW-0124">Carnitine biosynthesis</keyword>
<dbReference type="GO" id="GO:0005739">
    <property type="term" value="C:mitochondrion"/>
    <property type="evidence" value="ECO:0007669"/>
    <property type="project" value="TreeGrafter"/>
</dbReference>
<dbReference type="AlphaFoldDB" id="A0A1X7V8D4"/>
<dbReference type="GO" id="GO:0016706">
    <property type="term" value="F:2-oxoglutarate-dependent dioxygenase activity"/>
    <property type="evidence" value="ECO:0007669"/>
    <property type="project" value="UniProtKB-ARBA"/>
</dbReference>
<dbReference type="KEGG" id="aqu:105312168"/>
<dbReference type="Pfam" id="PF02668">
    <property type="entry name" value="TauD"/>
    <property type="match status" value="1"/>
</dbReference>
<keyword evidence="12" id="KW-1185">Reference proteome</keyword>
<comment type="similarity">
    <text evidence="3">Belongs to the gamma-BBH/TMLD family.</text>
</comment>
<evidence type="ECO:0000259" key="9">
    <source>
        <dbReference type="Pfam" id="PF02668"/>
    </source>
</evidence>
<dbReference type="InterPro" id="IPR010376">
    <property type="entry name" value="GBBH-like_N"/>
</dbReference>
<dbReference type="InterPro" id="IPR038492">
    <property type="entry name" value="GBBH-like_N_sf"/>
</dbReference>
<evidence type="ECO:0000256" key="6">
    <source>
        <dbReference type="ARBA" id="ARBA00022964"/>
    </source>
</evidence>
<evidence type="ECO:0000256" key="1">
    <source>
        <dbReference type="ARBA" id="ARBA00001954"/>
    </source>
</evidence>
<protein>
    <recommendedName>
        <fullName evidence="13">Gamma-butyrobetaine dioxygenase</fullName>
    </recommendedName>
</protein>